<dbReference type="HOGENOM" id="CLU_687012_0_0_1"/>
<dbReference type="OrthoDB" id="4014704at2759"/>
<reference evidence="1 2" key="1">
    <citation type="journal article" date="2004" name="Nature">
        <title>Genome evolution in yeasts.</title>
        <authorList>
            <consortium name="Genolevures"/>
            <person name="Dujon B."/>
            <person name="Sherman D."/>
            <person name="Fischer G."/>
            <person name="Durrens P."/>
            <person name="Casaregola S."/>
            <person name="Lafontaine I."/>
            <person name="de Montigny J."/>
            <person name="Marck C."/>
            <person name="Neuveglise C."/>
            <person name="Talla E."/>
            <person name="Goffard N."/>
            <person name="Frangeul L."/>
            <person name="Aigle M."/>
            <person name="Anthouard V."/>
            <person name="Babour A."/>
            <person name="Barbe V."/>
            <person name="Barnay S."/>
            <person name="Blanchin S."/>
            <person name="Beckerich J.M."/>
            <person name="Beyne E."/>
            <person name="Bleykasten C."/>
            <person name="Boisrame A."/>
            <person name="Boyer J."/>
            <person name="Cattolico L."/>
            <person name="Confanioleri F."/>
            <person name="de Daruvar A."/>
            <person name="Despons L."/>
            <person name="Fabre E."/>
            <person name="Fairhead C."/>
            <person name="Ferry-Dumazet H."/>
            <person name="Groppi A."/>
            <person name="Hantraye F."/>
            <person name="Hennequin C."/>
            <person name="Jauniaux N."/>
            <person name="Joyet P."/>
            <person name="Kachouri R."/>
            <person name="Kerrest A."/>
            <person name="Koszul R."/>
            <person name="Lemaire M."/>
            <person name="Lesur I."/>
            <person name="Ma L."/>
            <person name="Muller H."/>
            <person name="Nicaud J.M."/>
            <person name="Nikolski M."/>
            <person name="Oztas S."/>
            <person name="Ozier-Kalogeropoulos O."/>
            <person name="Pellenz S."/>
            <person name="Potier S."/>
            <person name="Richard G.F."/>
            <person name="Straub M.L."/>
            <person name="Suleau A."/>
            <person name="Swennene D."/>
            <person name="Tekaia F."/>
            <person name="Wesolowski-Louvel M."/>
            <person name="Westhof E."/>
            <person name="Wirth B."/>
            <person name="Zeniou-Meyer M."/>
            <person name="Zivanovic I."/>
            <person name="Bolotin-Fukuhara M."/>
            <person name="Thierry A."/>
            <person name="Bouchier C."/>
            <person name="Caudron B."/>
            <person name="Scarpelli C."/>
            <person name="Gaillardin C."/>
            <person name="Weissenbach J."/>
            <person name="Wincker P."/>
            <person name="Souciet J.L."/>
        </authorList>
    </citation>
    <scope>NUCLEOTIDE SEQUENCE [LARGE SCALE GENOMIC DNA]</scope>
    <source>
        <strain evidence="2">ATCC 36239 / CBS 767 / BCRC 21394 / JCM 1990 / NBRC 0083 / IGC 2968</strain>
    </source>
</reference>
<evidence type="ECO:0000313" key="2">
    <source>
        <dbReference type="Proteomes" id="UP000000599"/>
    </source>
</evidence>
<organism evidence="1 2">
    <name type="scientific">Debaryomyces hansenii (strain ATCC 36239 / CBS 767 / BCRC 21394 / JCM 1990 / NBRC 0083 / IGC 2968)</name>
    <name type="common">Yeast</name>
    <name type="synonym">Torulaspora hansenii</name>
    <dbReference type="NCBI Taxonomy" id="284592"/>
    <lineage>
        <taxon>Eukaryota</taxon>
        <taxon>Fungi</taxon>
        <taxon>Dikarya</taxon>
        <taxon>Ascomycota</taxon>
        <taxon>Saccharomycotina</taxon>
        <taxon>Pichiomycetes</taxon>
        <taxon>Debaryomycetaceae</taxon>
        <taxon>Debaryomyces</taxon>
    </lineage>
</organism>
<name>W0TYT4_DEBHA</name>
<proteinExistence type="predicted"/>
<dbReference type="Proteomes" id="UP000000599">
    <property type="component" value="Chromosome F"/>
</dbReference>
<dbReference type="eggNOG" id="ENOG502TD5J">
    <property type="taxonomic scope" value="Eukaryota"/>
</dbReference>
<dbReference type="OMA" id="FIVINDQ"/>
<dbReference type="AlphaFoldDB" id="W0TYT4"/>
<protein>
    <submittedName>
        <fullName evidence="1">DEHA2F14278p</fullName>
    </submittedName>
</protein>
<dbReference type="VEuPathDB" id="FungiDB:DEHA2F14278g"/>
<gene>
    <name evidence="1" type="ordered locus">DEHA2F14278g</name>
</gene>
<dbReference type="KEGG" id="dha:DEHA2F14278g"/>
<dbReference type="GeneID" id="8998972"/>
<evidence type="ECO:0000313" key="1">
    <source>
        <dbReference type="EMBL" id="CAG89343.4"/>
    </source>
</evidence>
<keyword evidence="2" id="KW-1185">Reference proteome</keyword>
<dbReference type="EMBL" id="CR382138">
    <property type="protein sequence ID" value="CAG89343.4"/>
    <property type="molecule type" value="Genomic_DNA"/>
</dbReference>
<dbReference type="RefSeq" id="XP_002770820.1">
    <property type="nucleotide sequence ID" value="XM_002770774.1"/>
</dbReference>
<sequence length="401" mass="46969">MEFLDLPMGVLRRILFFVCIGPKARDCDKVSGSTTDLLNMLYTCKELYENYIYMAYTMRPLVLKDDSVSLFNLFNLKKYRTHGSKCMKYIGSQRSIRDNTRALNVITSPSLFYRKYKVEEGEAVSEFAEPFKLTRFDSLLHLHLPQFRILHTLNIRGRHIKLLLYFCFLPESLKSISLFIDYKEHSFNNYQELNAILQAIENKSTNAALENFSVYSNNPIMQTRIHSNFYLVKGKPVITYNEYFSTQVVSKYEKYNFRRKKGLVVFGLIMYKLLDKFRNSLKSIELEKVDFALIFNSSIVNSTFRKITYNFHFPTLRLLAVDNISSLKLNTWIKAFQEDNSSFRNDKPLFIVMHDELSGYLHTKTVGSHSGSPRGIHQRWLHSKDPLKTMRNIKSDLDINS</sequence>
<accession>W0TYT4</accession>
<dbReference type="InParanoid" id="W0TYT4"/>